<name>A0A6M8T2U8_9NEIS</name>
<keyword evidence="1" id="KW-0732">Signal</keyword>
<evidence type="ECO:0000313" key="3">
    <source>
        <dbReference type="Proteomes" id="UP000504844"/>
    </source>
</evidence>
<dbReference type="AlphaFoldDB" id="A0A6M8T2U8"/>
<dbReference type="Proteomes" id="UP000504844">
    <property type="component" value="Plasmid unnamed2"/>
</dbReference>
<feature type="chain" id="PRO_5026696863" evidence="1">
    <location>
        <begin position="20"/>
        <end position="150"/>
    </location>
</feature>
<protein>
    <submittedName>
        <fullName evidence="2">Uncharacterized protein</fullName>
    </submittedName>
</protein>
<geneLocation type="plasmid" evidence="2 3">
    <name>unnamed2</name>
</geneLocation>
<keyword evidence="2" id="KW-0614">Plasmid</keyword>
<evidence type="ECO:0000256" key="1">
    <source>
        <dbReference type="SAM" id="SignalP"/>
    </source>
</evidence>
<proteinExistence type="predicted"/>
<feature type="signal peptide" evidence="1">
    <location>
        <begin position="1"/>
        <end position="19"/>
    </location>
</feature>
<keyword evidence="3" id="KW-1185">Reference proteome</keyword>
<dbReference type="EMBL" id="CP054145">
    <property type="protein sequence ID" value="QKJ68307.1"/>
    <property type="molecule type" value="Genomic_DNA"/>
</dbReference>
<dbReference type="RefSeq" id="WP_173534808.1">
    <property type="nucleotide sequence ID" value="NZ_CP054145.1"/>
</dbReference>
<sequence length="150" mass="15700">MRNKILAALLVCASIPALAVNSSISKSASPGTVTVTSSGRTTSSFFGILNGDFASGTYNKPKKLTGITWTSTSYPTVTTETVSLCYFTPYNLTSPAMCIPIQANASGSTTQFNNLQFGAGAQISIRHDLSAPTQVATPAGRDSIVVNYSY</sequence>
<accession>A0A6M8T2U8</accession>
<organism evidence="2 3">
    <name type="scientific">Deefgea piscis</name>
    <dbReference type="NCBI Taxonomy" id="2739061"/>
    <lineage>
        <taxon>Bacteria</taxon>
        <taxon>Pseudomonadati</taxon>
        <taxon>Pseudomonadota</taxon>
        <taxon>Betaproteobacteria</taxon>
        <taxon>Neisseriales</taxon>
        <taxon>Chitinibacteraceae</taxon>
        <taxon>Deefgea</taxon>
    </lineage>
</organism>
<reference evidence="2 3" key="1">
    <citation type="submission" date="2020-05" db="EMBL/GenBank/DDBJ databases">
        <title>Complete genome sequence of Deefgea sp. D17.</title>
        <authorList>
            <person name="Bae J.-W."/>
            <person name="Han J.E."/>
        </authorList>
    </citation>
    <scope>NUCLEOTIDE SEQUENCE [LARGE SCALE GENOMIC DNA]</scope>
    <source>
        <strain evidence="2 3">D17</strain>
        <plasmid evidence="2 3">unnamed2</plasmid>
    </source>
</reference>
<gene>
    <name evidence="2" type="ORF">HQN60_15980</name>
</gene>
<evidence type="ECO:0000313" key="2">
    <source>
        <dbReference type="EMBL" id="QKJ68307.1"/>
    </source>
</evidence>
<dbReference type="KEGG" id="dee:HQN60_15980"/>